<reference evidence="2 3" key="1">
    <citation type="submission" date="2021-03" db="EMBL/GenBank/DDBJ databases">
        <title>Five novel Rahnella species.</title>
        <authorList>
            <person name="Brady C."/>
            <person name="Asselin J."/>
            <person name="Beer S."/>
            <person name="Bruberg M.B."/>
            <person name="Crampton B."/>
            <person name="Venter S."/>
            <person name="Arnold D."/>
            <person name="Denman S."/>
        </authorList>
    </citation>
    <scope>NUCLEOTIDE SEQUENCE [LARGE SCALE GENOMIC DNA]</scope>
    <source>
        <strain evidence="2 3">FRB 231</strain>
    </source>
</reference>
<dbReference type="InterPro" id="IPR050900">
    <property type="entry name" value="Transposase_IS3/IS150/IS904"/>
</dbReference>
<gene>
    <name evidence="2" type="ORF">J1784_08910</name>
</gene>
<sequence>MHSYEDRVRAVELYYRYGKKASVVIRELGYPSIKQLGRWVRIYEETGELPRELKSRQRYSQAQKIAAVEHYLTHGGCLAVVKQARQRRYSSYCGEIGPAPENLLARNFRSCSPNEKWLTDITEFHLPAGKVYLSPVIDCFDGKVVSWSIGTRPDAKLVNGMLDDALDTLRENEKPVIHSDRGGHYRWPGWLDRINASGLKRSMSRKGCSSDNAACEGFFGRVKNEMYYGRNWASTTQEEFICFLDRYIRWYNEKRIKLSLGAMSPVKYR</sequence>
<proteinExistence type="predicted"/>
<name>A0ABS6LDX7_9GAMM</name>
<dbReference type="Pfam" id="PF00665">
    <property type="entry name" value="rve"/>
    <property type="match status" value="1"/>
</dbReference>
<dbReference type="PANTHER" id="PTHR46889">
    <property type="entry name" value="TRANSPOSASE INSF FOR INSERTION SEQUENCE IS3B-RELATED"/>
    <property type="match status" value="1"/>
</dbReference>
<dbReference type="Pfam" id="PF13333">
    <property type="entry name" value="rve_2"/>
    <property type="match status" value="1"/>
</dbReference>
<evidence type="ECO:0000313" key="3">
    <source>
        <dbReference type="Proteomes" id="UP000739284"/>
    </source>
</evidence>
<comment type="caution">
    <text evidence="2">The sequence shown here is derived from an EMBL/GenBank/DDBJ whole genome shotgun (WGS) entry which is preliminary data.</text>
</comment>
<organism evidence="2 3">
    <name type="scientific">Rahnella ecdela</name>
    <dbReference type="NCBI Taxonomy" id="2816250"/>
    <lineage>
        <taxon>Bacteria</taxon>
        <taxon>Pseudomonadati</taxon>
        <taxon>Pseudomonadota</taxon>
        <taxon>Gammaproteobacteria</taxon>
        <taxon>Enterobacterales</taxon>
        <taxon>Yersiniaceae</taxon>
        <taxon>Rahnella</taxon>
    </lineage>
</organism>
<dbReference type="InterPro" id="IPR048020">
    <property type="entry name" value="Transpos_IS3"/>
</dbReference>
<evidence type="ECO:0000313" key="2">
    <source>
        <dbReference type="EMBL" id="MBU9845133.1"/>
    </source>
</evidence>
<dbReference type="PROSITE" id="PS50994">
    <property type="entry name" value="INTEGRASE"/>
    <property type="match status" value="1"/>
</dbReference>
<dbReference type="PANTHER" id="PTHR46889:SF4">
    <property type="entry name" value="TRANSPOSASE INSO FOR INSERTION SEQUENCE ELEMENT IS911B-RELATED"/>
    <property type="match status" value="1"/>
</dbReference>
<dbReference type="EMBL" id="JAFMOY010000120">
    <property type="protein sequence ID" value="MBU9845133.1"/>
    <property type="molecule type" value="Genomic_DNA"/>
</dbReference>
<feature type="non-terminal residue" evidence="2">
    <location>
        <position position="269"/>
    </location>
</feature>
<protein>
    <submittedName>
        <fullName evidence="2">IS3 family transposase</fullName>
    </submittedName>
</protein>
<feature type="domain" description="Integrase catalytic" evidence="1">
    <location>
        <begin position="109"/>
        <end position="269"/>
    </location>
</feature>
<dbReference type="NCBIfam" id="NF033516">
    <property type="entry name" value="transpos_IS3"/>
    <property type="match status" value="1"/>
</dbReference>
<dbReference type="InterPro" id="IPR001584">
    <property type="entry name" value="Integrase_cat-core"/>
</dbReference>
<evidence type="ECO:0000259" key="1">
    <source>
        <dbReference type="PROSITE" id="PS50994"/>
    </source>
</evidence>
<accession>A0ABS6LDX7</accession>
<keyword evidence="3" id="KW-1185">Reference proteome</keyword>
<dbReference type="Proteomes" id="UP000739284">
    <property type="component" value="Unassembled WGS sequence"/>
</dbReference>